<evidence type="ECO:0000313" key="5">
    <source>
        <dbReference type="EMBL" id="RDW85812.1"/>
    </source>
</evidence>
<evidence type="ECO:0000256" key="3">
    <source>
        <dbReference type="ARBA" id="ARBA00022827"/>
    </source>
</evidence>
<reference evidence="5 6" key="1">
    <citation type="journal article" date="2018" name="IMA Fungus">
        <title>IMA Genome-F 9: Draft genome sequence of Annulohypoxylon stygium, Aspergillus mulundensis, Berkeleyomyces basicola (syn. Thielaviopsis basicola), Ceratocystis smalleyi, two Cercospora beticola strains, Coleophoma cylindrospora, Fusarium fracticaudum, Phialophora cf. hyalina, and Morchella septimelata.</title>
        <authorList>
            <person name="Wingfield B.D."/>
            <person name="Bills G.F."/>
            <person name="Dong Y."/>
            <person name="Huang W."/>
            <person name="Nel W.J."/>
            <person name="Swalarsk-Parry B.S."/>
            <person name="Vaghefi N."/>
            <person name="Wilken P.M."/>
            <person name="An Z."/>
            <person name="de Beer Z.W."/>
            <person name="De Vos L."/>
            <person name="Chen L."/>
            <person name="Duong T.A."/>
            <person name="Gao Y."/>
            <person name="Hammerbacher A."/>
            <person name="Kikkert J.R."/>
            <person name="Li Y."/>
            <person name="Li H."/>
            <person name="Li K."/>
            <person name="Li Q."/>
            <person name="Liu X."/>
            <person name="Ma X."/>
            <person name="Naidoo K."/>
            <person name="Pethybridge S.J."/>
            <person name="Sun J."/>
            <person name="Steenkamp E.T."/>
            <person name="van der Nest M.A."/>
            <person name="van Wyk S."/>
            <person name="Wingfield M.J."/>
            <person name="Xiong C."/>
            <person name="Yue Q."/>
            <person name="Zhang X."/>
        </authorList>
    </citation>
    <scope>NUCLEOTIDE SEQUENCE [LARGE SCALE GENOMIC DNA]</scope>
    <source>
        <strain evidence="5 6">BP5796</strain>
    </source>
</reference>
<dbReference type="InterPro" id="IPR036188">
    <property type="entry name" value="FAD/NAD-bd_sf"/>
</dbReference>
<comment type="cofactor">
    <cofactor evidence="1">
        <name>FAD</name>
        <dbReference type="ChEBI" id="CHEBI:57692"/>
    </cofactor>
</comment>
<proteinExistence type="predicted"/>
<evidence type="ECO:0000313" key="6">
    <source>
        <dbReference type="Proteomes" id="UP000256328"/>
    </source>
</evidence>
<dbReference type="AlphaFoldDB" id="A0A3D8SHR2"/>
<evidence type="ECO:0000256" key="1">
    <source>
        <dbReference type="ARBA" id="ARBA00001974"/>
    </source>
</evidence>
<dbReference type="EMBL" id="PDLN01000005">
    <property type="protein sequence ID" value="RDW85812.1"/>
    <property type="molecule type" value="Genomic_DNA"/>
</dbReference>
<dbReference type="PANTHER" id="PTHR10961">
    <property type="entry name" value="PEROXISOMAL SARCOSINE OXIDASE"/>
    <property type="match status" value="1"/>
</dbReference>
<dbReference type="Gene3D" id="3.30.9.10">
    <property type="entry name" value="D-Amino Acid Oxidase, subunit A, domain 2"/>
    <property type="match status" value="1"/>
</dbReference>
<name>A0A3D8SHR2_9HELO</name>
<keyword evidence="4" id="KW-0560">Oxidoreductase</keyword>
<evidence type="ECO:0000256" key="2">
    <source>
        <dbReference type="ARBA" id="ARBA00022630"/>
    </source>
</evidence>
<dbReference type="InterPro" id="IPR045170">
    <property type="entry name" value="MTOX"/>
</dbReference>
<accession>A0A3D8SHR2</accession>
<dbReference type="Gene3D" id="3.50.50.60">
    <property type="entry name" value="FAD/NAD(P)-binding domain"/>
    <property type="match status" value="1"/>
</dbReference>
<protein>
    <recommendedName>
        <fullName evidence="7">FAD dependent oxidoreductase domain-containing protein</fullName>
    </recommendedName>
</protein>
<keyword evidence="6" id="KW-1185">Reference proteome</keyword>
<dbReference type="Proteomes" id="UP000256328">
    <property type="component" value="Unassembled WGS sequence"/>
</dbReference>
<keyword evidence="2" id="KW-0285">Flavoprotein</keyword>
<dbReference type="SUPFAM" id="SSF51905">
    <property type="entry name" value="FAD/NAD(P)-binding domain"/>
    <property type="match status" value="1"/>
</dbReference>
<organism evidence="5 6">
    <name type="scientific">Coleophoma crateriformis</name>
    <dbReference type="NCBI Taxonomy" id="565419"/>
    <lineage>
        <taxon>Eukaryota</taxon>
        <taxon>Fungi</taxon>
        <taxon>Dikarya</taxon>
        <taxon>Ascomycota</taxon>
        <taxon>Pezizomycotina</taxon>
        <taxon>Leotiomycetes</taxon>
        <taxon>Helotiales</taxon>
        <taxon>Dermateaceae</taxon>
        <taxon>Coleophoma</taxon>
    </lineage>
</organism>
<evidence type="ECO:0008006" key="7">
    <source>
        <dbReference type="Google" id="ProtNLM"/>
    </source>
</evidence>
<dbReference type="GO" id="GO:0050660">
    <property type="term" value="F:flavin adenine dinucleotide binding"/>
    <property type="evidence" value="ECO:0007669"/>
    <property type="project" value="InterPro"/>
</dbReference>
<dbReference type="OrthoDB" id="2219495at2759"/>
<evidence type="ECO:0000256" key="4">
    <source>
        <dbReference type="ARBA" id="ARBA00023002"/>
    </source>
</evidence>
<comment type="caution">
    <text evidence="5">The sequence shown here is derived from an EMBL/GenBank/DDBJ whole genome shotgun (WGS) entry which is preliminary data.</text>
</comment>
<keyword evidence="3" id="KW-0274">FAD</keyword>
<dbReference type="GO" id="GO:0008115">
    <property type="term" value="F:sarcosine oxidase activity"/>
    <property type="evidence" value="ECO:0007669"/>
    <property type="project" value="TreeGrafter"/>
</dbReference>
<sequence length="235" mass="25331">MSTTPFKERIVLIIGGGTFRTSIAYHLSQSVYVSVTVLDRWAPQLLEAKDPAGLFSGMFYNSGWIIGAGNATLPFMEASVKNSELLGFNKGEFVSAEQNKKAIEAIGAGVKHIHGDSGYVKQLLFDADSTCVGAVCSDGSVYFADVIILATGAAAAGLLDMKGQLVAEGYTVGYVQLTPDEVERYKNIPIVDHLDNDTDYKYCIYGIMFPPNEDGIIKFGTVRFCTNLNCSIPGV</sequence>
<gene>
    <name evidence="5" type="ORF">BP5796_04137</name>
</gene>
<dbReference type="PANTHER" id="PTHR10961:SF46">
    <property type="entry name" value="PEROXISOMAL SARCOSINE OXIDASE"/>
    <property type="match status" value="1"/>
</dbReference>